<evidence type="ECO:0000313" key="3">
    <source>
        <dbReference type="EMBL" id="MFC6880622.1"/>
    </source>
</evidence>
<feature type="transmembrane region" description="Helical" evidence="1">
    <location>
        <begin position="428"/>
        <end position="461"/>
    </location>
</feature>
<name>A0ABW2CFQ0_9ACTN</name>
<dbReference type="Gene3D" id="3.90.550.10">
    <property type="entry name" value="Spore Coat Polysaccharide Biosynthesis Protein SpsA, Chain A"/>
    <property type="match status" value="1"/>
</dbReference>
<dbReference type="PANTHER" id="PTHR43646">
    <property type="entry name" value="GLYCOSYLTRANSFERASE"/>
    <property type="match status" value="1"/>
</dbReference>
<dbReference type="PANTHER" id="PTHR43646:SF3">
    <property type="entry name" value="SLR1566 PROTEIN"/>
    <property type="match status" value="1"/>
</dbReference>
<dbReference type="InterPro" id="IPR017832">
    <property type="entry name" value="Glyco_trans_2_hopen-assoc_HpnB"/>
</dbReference>
<feature type="transmembrane region" description="Helical" evidence="1">
    <location>
        <begin position="393"/>
        <end position="416"/>
    </location>
</feature>
<dbReference type="Pfam" id="PF06912">
    <property type="entry name" value="DUF1275"/>
    <property type="match status" value="1"/>
</dbReference>
<dbReference type="SUPFAM" id="SSF53448">
    <property type="entry name" value="Nucleotide-diphospho-sugar transferases"/>
    <property type="match status" value="1"/>
</dbReference>
<feature type="transmembrane region" description="Helical" evidence="1">
    <location>
        <begin position="304"/>
        <end position="324"/>
    </location>
</feature>
<dbReference type="NCBIfam" id="TIGR03469">
    <property type="entry name" value="HpnB"/>
    <property type="match status" value="1"/>
</dbReference>
<protein>
    <submittedName>
        <fullName evidence="3">DUF1275 family protein</fullName>
    </submittedName>
</protein>
<dbReference type="InterPro" id="IPR029044">
    <property type="entry name" value="Nucleotide-diphossugar_trans"/>
</dbReference>
<keyword evidence="1" id="KW-1133">Transmembrane helix</keyword>
<feature type="transmembrane region" description="Helical" evidence="1">
    <location>
        <begin position="572"/>
        <end position="590"/>
    </location>
</feature>
<keyword evidence="1" id="KW-0472">Membrane</keyword>
<comment type="caution">
    <text evidence="3">The sequence shown here is derived from an EMBL/GenBank/DDBJ whole genome shotgun (WGS) entry which is preliminary data.</text>
</comment>
<feature type="transmembrane region" description="Helical" evidence="1">
    <location>
        <begin position="468"/>
        <end position="488"/>
    </location>
</feature>
<feature type="transmembrane region" description="Helical" evidence="1">
    <location>
        <begin position="271"/>
        <end position="292"/>
    </location>
</feature>
<evidence type="ECO:0000259" key="2">
    <source>
        <dbReference type="Pfam" id="PF00535"/>
    </source>
</evidence>
<dbReference type="InterPro" id="IPR001173">
    <property type="entry name" value="Glyco_trans_2-like"/>
</dbReference>
<evidence type="ECO:0000256" key="1">
    <source>
        <dbReference type="SAM" id="Phobius"/>
    </source>
</evidence>
<dbReference type="InterPro" id="IPR010699">
    <property type="entry name" value="DUF1275"/>
</dbReference>
<keyword evidence="4" id="KW-1185">Reference proteome</keyword>
<keyword evidence="1" id="KW-0812">Transmembrane</keyword>
<accession>A0ABW2CFQ0</accession>
<gene>
    <name evidence="3" type="ORF">ACFQKB_12700</name>
</gene>
<feature type="transmembrane region" description="Helical" evidence="1">
    <location>
        <begin position="549"/>
        <end position="566"/>
    </location>
</feature>
<feature type="transmembrane region" description="Helical" evidence="1">
    <location>
        <begin position="330"/>
        <end position="349"/>
    </location>
</feature>
<sequence length="598" mass="62471">MGIAAVAALVAWVYLVVGHGRFWWARASLPEGREPDEWPDVVAVVPARDEAGILPETLPTLLGQEYPGRFRVVLVDDGSGDGTAQVAAGFGADVVRAGARPEGWAGKVWAMAEGVRAAGEPDFLLFTDADIAYAPGTVGRLVRAAVEERRDLVSQMARLNTSTGWERWLVPAFVYFFAQLYPFRRVAGSGRTAAAAGGCMLVRREALERAGGLGGIRGALIDDVAFGRMIKRAGGRCRLDLSRDVVSRRPYPRPADLWDMVARSAYDQLRYSPVLLAGTVLGLGLLYLVPPVAGVGGLITGHRLAASAGLAGWALMALTYVPMLRFYGLPVWRALALPLVAMAYTAMTVDSARRYRAGRGGAWKGRTVEPGRRSRVGAPDRVATGNGPAGDRLVLTGLLALTAGAGAMDALTFIALGNVFTANMTGNVVMFGIAAGGGLGAAAGRSAAALGGFVAGLWTGFRLERRSAALVLAAELVLLTALCALWWATDVRGPGMVALAGAAMGLQSALAARISVPGVTTTYVTGTLTGLLGQLAELARPGMDTARRTAVVVALAAGATAMSLTLREARPVAPLLPLAAVAVVLAITILRRTALRTR</sequence>
<dbReference type="EMBL" id="JBHSXS010000005">
    <property type="protein sequence ID" value="MFC6880622.1"/>
    <property type="molecule type" value="Genomic_DNA"/>
</dbReference>
<dbReference type="Pfam" id="PF00535">
    <property type="entry name" value="Glycos_transf_2"/>
    <property type="match status" value="1"/>
</dbReference>
<evidence type="ECO:0000313" key="4">
    <source>
        <dbReference type="Proteomes" id="UP001596380"/>
    </source>
</evidence>
<reference evidence="4" key="1">
    <citation type="journal article" date="2019" name="Int. J. Syst. Evol. Microbiol.">
        <title>The Global Catalogue of Microorganisms (GCM) 10K type strain sequencing project: providing services to taxonomists for standard genome sequencing and annotation.</title>
        <authorList>
            <consortium name="The Broad Institute Genomics Platform"/>
            <consortium name="The Broad Institute Genome Sequencing Center for Infectious Disease"/>
            <person name="Wu L."/>
            <person name="Ma J."/>
        </authorList>
    </citation>
    <scope>NUCLEOTIDE SEQUENCE [LARGE SCALE GENOMIC DNA]</scope>
    <source>
        <strain evidence="4">JCM 3369</strain>
    </source>
</reference>
<dbReference type="RefSeq" id="WP_378063240.1">
    <property type="nucleotide sequence ID" value="NZ_JBHSXS010000005.1"/>
</dbReference>
<feature type="domain" description="Glycosyltransferase 2-like" evidence="2">
    <location>
        <begin position="44"/>
        <end position="209"/>
    </location>
</feature>
<proteinExistence type="predicted"/>
<organism evidence="3 4">
    <name type="scientific">Actinomadura yumaensis</name>
    <dbReference type="NCBI Taxonomy" id="111807"/>
    <lineage>
        <taxon>Bacteria</taxon>
        <taxon>Bacillati</taxon>
        <taxon>Actinomycetota</taxon>
        <taxon>Actinomycetes</taxon>
        <taxon>Streptosporangiales</taxon>
        <taxon>Thermomonosporaceae</taxon>
        <taxon>Actinomadura</taxon>
    </lineage>
</organism>
<dbReference type="Proteomes" id="UP001596380">
    <property type="component" value="Unassembled WGS sequence"/>
</dbReference>